<evidence type="ECO:0000313" key="5">
    <source>
        <dbReference type="Proteomes" id="UP001385951"/>
    </source>
</evidence>
<keyword evidence="5" id="KW-1185">Reference proteome</keyword>
<sequence>MSTPTTPLHNGITLEDTHDAQEVYQQLSPSSANTKRTRTVAIIKTHALDHRFDIEPRISEAGFEIVKERQMEFDIETDPDTMYDLFGEDYLSFGEGPVWVYVLERRRAVEVWNTLMGNPDP</sequence>
<dbReference type="Gene3D" id="3.30.70.141">
    <property type="entry name" value="Nucleoside diphosphate kinase-like domain"/>
    <property type="match status" value="1"/>
</dbReference>
<accession>A0AAW0G9L4</accession>
<dbReference type="AlphaFoldDB" id="A0AAW0G9L4"/>
<feature type="domain" description="Nucleoside diphosphate kinase-like" evidence="3">
    <location>
        <begin position="38"/>
        <end position="121"/>
    </location>
</feature>
<dbReference type="SUPFAM" id="SSF54919">
    <property type="entry name" value="Nucleoside diphosphate kinase, NDK"/>
    <property type="match status" value="1"/>
</dbReference>
<dbReference type="Pfam" id="PF00334">
    <property type="entry name" value="NDK"/>
    <property type="match status" value="1"/>
</dbReference>
<name>A0AAW0G9L4_9APHY</name>
<reference evidence="4 5" key="1">
    <citation type="submission" date="2022-09" db="EMBL/GenBank/DDBJ databases">
        <authorList>
            <person name="Palmer J.M."/>
        </authorList>
    </citation>
    <scope>NUCLEOTIDE SEQUENCE [LARGE SCALE GENOMIC DNA]</scope>
    <source>
        <strain evidence="4 5">DSM 7382</strain>
    </source>
</reference>
<dbReference type="InterPro" id="IPR034907">
    <property type="entry name" value="NDK-like_dom"/>
</dbReference>
<dbReference type="PROSITE" id="PS51374">
    <property type="entry name" value="NDPK_LIKE"/>
    <property type="match status" value="1"/>
</dbReference>
<dbReference type="EMBL" id="JASBNA010000007">
    <property type="protein sequence ID" value="KAK7690036.1"/>
    <property type="molecule type" value="Genomic_DNA"/>
</dbReference>
<comment type="caution">
    <text evidence="2">Lacks conserved residue(s) required for the propagation of feature annotation.</text>
</comment>
<proteinExistence type="inferred from homology"/>
<comment type="similarity">
    <text evidence="2">Belongs to the NDK family.</text>
</comment>
<dbReference type="Proteomes" id="UP001385951">
    <property type="component" value="Unassembled WGS sequence"/>
</dbReference>
<dbReference type="InterPro" id="IPR036850">
    <property type="entry name" value="NDK-like_dom_sf"/>
</dbReference>
<evidence type="ECO:0000313" key="4">
    <source>
        <dbReference type="EMBL" id="KAK7690036.1"/>
    </source>
</evidence>
<comment type="caution">
    <text evidence="4">The sequence shown here is derived from an EMBL/GenBank/DDBJ whole genome shotgun (WGS) entry which is preliminary data.</text>
</comment>
<organism evidence="4 5">
    <name type="scientific">Cerrena zonata</name>
    <dbReference type="NCBI Taxonomy" id="2478898"/>
    <lineage>
        <taxon>Eukaryota</taxon>
        <taxon>Fungi</taxon>
        <taxon>Dikarya</taxon>
        <taxon>Basidiomycota</taxon>
        <taxon>Agaricomycotina</taxon>
        <taxon>Agaricomycetes</taxon>
        <taxon>Polyporales</taxon>
        <taxon>Cerrenaceae</taxon>
        <taxon>Cerrena</taxon>
    </lineage>
</organism>
<evidence type="ECO:0000256" key="1">
    <source>
        <dbReference type="ARBA" id="ARBA00017632"/>
    </source>
</evidence>
<protein>
    <recommendedName>
        <fullName evidence="1">Nucleoside diphosphate kinase</fullName>
    </recommendedName>
</protein>
<evidence type="ECO:0000256" key="2">
    <source>
        <dbReference type="PROSITE-ProRule" id="PRU00706"/>
    </source>
</evidence>
<gene>
    <name evidence="4" type="ORF">QCA50_006681</name>
</gene>
<evidence type="ECO:0000259" key="3">
    <source>
        <dbReference type="Pfam" id="PF00334"/>
    </source>
</evidence>